<evidence type="ECO:0000256" key="7">
    <source>
        <dbReference type="ARBA" id="ARBA00023065"/>
    </source>
</evidence>
<dbReference type="InterPro" id="IPR008689">
    <property type="entry name" value="ATP_synth_F0_dsu_mt"/>
</dbReference>
<accession>A0A5E4M933</accession>
<dbReference type="GO" id="GO:0015078">
    <property type="term" value="F:proton transmembrane transporter activity"/>
    <property type="evidence" value="ECO:0007669"/>
    <property type="project" value="InterPro"/>
</dbReference>
<keyword evidence="7 10" id="KW-0406">Ion transport</keyword>
<proteinExistence type="inferred from homology"/>
<organism evidence="11 12">
    <name type="scientific">Cinara cedri</name>
    <dbReference type="NCBI Taxonomy" id="506608"/>
    <lineage>
        <taxon>Eukaryota</taxon>
        <taxon>Metazoa</taxon>
        <taxon>Ecdysozoa</taxon>
        <taxon>Arthropoda</taxon>
        <taxon>Hexapoda</taxon>
        <taxon>Insecta</taxon>
        <taxon>Pterygota</taxon>
        <taxon>Neoptera</taxon>
        <taxon>Paraneoptera</taxon>
        <taxon>Hemiptera</taxon>
        <taxon>Sternorrhyncha</taxon>
        <taxon>Aphidomorpha</taxon>
        <taxon>Aphidoidea</taxon>
        <taxon>Aphididae</taxon>
        <taxon>Lachninae</taxon>
        <taxon>Cinara</taxon>
    </lineage>
</organism>
<evidence type="ECO:0000313" key="11">
    <source>
        <dbReference type="EMBL" id="VVC25901.1"/>
    </source>
</evidence>
<evidence type="ECO:0000256" key="8">
    <source>
        <dbReference type="ARBA" id="ARBA00023128"/>
    </source>
</evidence>
<evidence type="ECO:0000256" key="4">
    <source>
        <dbReference type="ARBA" id="ARBA00022547"/>
    </source>
</evidence>
<dbReference type="OrthoDB" id="35799at2759"/>
<dbReference type="Gene3D" id="6.10.280.70">
    <property type="match status" value="1"/>
</dbReference>
<dbReference type="AlphaFoldDB" id="A0A5E4M933"/>
<dbReference type="Pfam" id="PF05873">
    <property type="entry name" value="Mt_ATP-synt_D"/>
    <property type="match status" value="1"/>
</dbReference>
<dbReference type="InterPro" id="IPR036228">
    <property type="entry name" value="ATP_synth_F0_dsu_sf_mt"/>
</dbReference>
<evidence type="ECO:0000256" key="10">
    <source>
        <dbReference type="PIRNR" id="PIRNR005514"/>
    </source>
</evidence>
<dbReference type="PIRSF" id="PIRSF005514">
    <property type="entry name" value="ATPase_F0_D_mt"/>
    <property type="match status" value="1"/>
</dbReference>
<evidence type="ECO:0000256" key="1">
    <source>
        <dbReference type="ARBA" id="ARBA00004273"/>
    </source>
</evidence>
<reference evidence="11 12" key="1">
    <citation type="submission" date="2019-08" db="EMBL/GenBank/DDBJ databases">
        <authorList>
            <person name="Alioto T."/>
            <person name="Alioto T."/>
            <person name="Gomez Garrido J."/>
        </authorList>
    </citation>
    <scope>NUCLEOTIDE SEQUENCE [LARGE SCALE GENOMIC DNA]</scope>
</reference>
<evidence type="ECO:0000256" key="2">
    <source>
        <dbReference type="ARBA" id="ARBA00006842"/>
    </source>
</evidence>
<gene>
    <name evidence="11" type="ORF">CINCED_3A000114</name>
</gene>
<evidence type="ECO:0000256" key="5">
    <source>
        <dbReference type="ARBA" id="ARBA00022781"/>
    </source>
</evidence>
<evidence type="ECO:0000313" key="12">
    <source>
        <dbReference type="Proteomes" id="UP000325440"/>
    </source>
</evidence>
<dbReference type="SUPFAM" id="SSF161065">
    <property type="entry name" value="ATP synthase D chain-like"/>
    <property type="match status" value="1"/>
</dbReference>
<dbReference type="EMBL" id="CABPRJ010000022">
    <property type="protein sequence ID" value="VVC25901.1"/>
    <property type="molecule type" value="Genomic_DNA"/>
</dbReference>
<dbReference type="GO" id="GO:0005743">
    <property type="term" value="C:mitochondrial inner membrane"/>
    <property type="evidence" value="ECO:0007669"/>
    <property type="project" value="UniProtKB-SubCell"/>
</dbReference>
<evidence type="ECO:0000256" key="3">
    <source>
        <dbReference type="ARBA" id="ARBA00022448"/>
    </source>
</evidence>
<keyword evidence="5 10" id="KW-0375">Hydrogen ion transport</keyword>
<keyword evidence="3 10" id="KW-0813">Transport</keyword>
<protein>
    <recommendedName>
        <fullName evidence="10">ATP synthase subunit d, mitochondrial</fullName>
    </recommendedName>
</protein>
<comment type="subcellular location">
    <subcellularLocation>
        <location evidence="1 10">Mitochondrion inner membrane</location>
    </subcellularLocation>
</comment>
<evidence type="ECO:0000256" key="6">
    <source>
        <dbReference type="ARBA" id="ARBA00022792"/>
    </source>
</evidence>
<sequence>MAPGRFARPSVNWTAIAEHMRPAEKPAYLAFKAKSDGYLRKMSALPAAPPQIDWAAYRREIAAPGLVDALEKLYGAVKIPYPEDVYTATIDKLETETDRDIGEFKAEADAVIKKHETRIREIENMLPFGQMTFEDAAYVEPELVLDMENKPSFWPHEDIDRL</sequence>
<name>A0A5E4M933_9HEMI</name>
<evidence type="ECO:0000256" key="9">
    <source>
        <dbReference type="ARBA" id="ARBA00023136"/>
    </source>
</evidence>
<keyword evidence="8 10" id="KW-0496">Mitochondrion</keyword>
<dbReference type="PANTHER" id="PTHR12700">
    <property type="entry name" value="ATP SYNTHASE SUBUNIT D, MITOCHONDRIAL"/>
    <property type="match status" value="1"/>
</dbReference>
<keyword evidence="12" id="KW-1185">Reference proteome</keyword>
<keyword evidence="9 10" id="KW-0472">Membrane</keyword>
<comment type="function">
    <text evidence="10">Mitochondrial membrane ATP synthase (F(1)F(0) ATP synthase or Complex V) produces ATP from ADP in the presence of a proton gradient across the membrane which is generated by electron transport complexes of the respiratory chain. F-type ATPases consist of two structural domains, F(1) - containing the extramembraneous catalytic core, and F(0) - containing the membrane proton channel, linked together by a central stalk and a peripheral stalk. During catalysis, ATP synthesis in the catalytic domain of F(1) is coupled via a rotary mechanism of the central stalk subunits to proton translocation.</text>
</comment>
<dbReference type="GO" id="GO:0015986">
    <property type="term" value="P:proton motive force-driven ATP synthesis"/>
    <property type="evidence" value="ECO:0007669"/>
    <property type="project" value="UniProtKB-UniRule"/>
</dbReference>
<dbReference type="Proteomes" id="UP000325440">
    <property type="component" value="Unassembled WGS sequence"/>
</dbReference>
<keyword evidence="4" id="KW-0138">CF(0)</keyword>
<keyword evidence="6 10" id="KW-0999">Mitochondrion inner membrane</keyword>
<comment type="similarity">
    <text evidence="2 10">Belongs to the ATPase d subunit family.</text>
</comment>
<dbReference type="GO" id="GO:0045259">
    <property type="term" value="C:proton-transporting ATP synthase complex"/>
    <property type="evidence" value="ECO:0007669"/>
    <property type="project" value="UniProtKB-KW"/>
</dbReference>